<comment type="caution">
    <text evidence="1">The sequence shown here is derived from an EMBL/GenBank/DDBJ whole genome shotgun (WGS) entry which is preliminary data.</text>
</comment>
<accession>A0AAW1IF85</accession>
<protein>
    <submittedName>
        <fullName evidence="1">Uncharacterized protein</fullName>
    </submittedName>
</protein>
<proteinExistence type="predicted"/>
<dbReference type="EMBL" id="JASPKY010000608">
    <property type="protein sequence ID" value="KAK9688081.1"/>
    <property type="molecule type" value="Genomic_DNA"/>
</dbReference>
<gene>
    <name evidence="1" type="ORF">QE152_g35797</name>
</gene>
<sequence>MNTRYLRHRQTFLADADIPNDIIILPHDNTNNENTDEDSGDDKHILINNLPADRSRAAAEVLVHENNESDSEDDIPLSI</sequence>
<dbReference type="AlphaFoldDB" id="A0AAW1IF85"/>
<name>A0AAW1IF85_POPJA</name>
<dbReference type="Proteomes" id="UP001458880">
    <property type="component" value="Unassembled WGS sequence"/>
</dbReference>
<evidence type="ECO:0000313" key="2">
    <source>
        <dbReference type="Proteomes" id="UP001458880"/>
    </source>
</evidence>
<keyword evidence="2" id="KW-1185">Reference proteome</keyword>
<organism evidence="1 2">
    <name type="scientific">Popillia japonica</name>
    <name type="common">Japanese beetle</name>
    <dbReference type="NCBI Taxonomy" id="7064"/>
    <lineage>
        <taxon>Eukaryota</taxon>
        <taxon>Metazoa</taxon>
        <taxon>Ecdysozoa</taxon>
        <taxon>Arthropoda</taxon>
        <taxon>Hexapoda</taxon>
        <taxon>Insecta</taxon>
        <taxon>Pterygota</taxon>
        <taxon>Neoptera</taxon>
        <taxon>Endopterygota</taxon>
        <taxon>Coleoptera</taxon>
        <taxon>Polyphaga</taxon>
        <taxon>Scarabaeiformia</taxon>
        <taxon>Scarabaeidae</taxon>
        <taxon>Rutelinae</taxon>
        <taxon>Popillia</taxon>
    </lineage>
</organism>
<evidence type="ECO:0000313" key="1">
    <source>
        <dbReference type="EMBL" id="KAK9688081.1"/>
    </source>
</evidence>
<reference evidence="1 2" key="1">
    <citation type="journal article" date="2024" name="BMC Genomics">
        <title>De novo assembly and annotation of Popillia japonica's genome with initial clues to its potential as an invasive pest.</title>
        <authorList>
            <person name="Cucini C."/>
            <person name="Boschi S."/>
            <person name="Funari R."/>
            <person name="Cardaioli E."/>
            <person name="Iannotti N."/>
            <person name="Marturano G."/>
            <person name="Paoli F."/>
            <person name="Bruttini M."/>
            <person name="Carapelli A."/>
            <person name="Frati F."/>
            <person name="Nardi F."/>
        </authorList>
    </citation>
    <scope>NUCLEOTIDE SEQUENCE [LARGE SCALE GENOMIC DNA]</scope>
    <source>
        <strain evidence="1">DMR45628</strain>
    </source>
</reference>